<proteinExistence type="predicted"/>
<sequence>MKLSDWLPGVPVESNIMNHCPCCGSEKTTIRQRPDGQAEGGCLSCGLAMFAPTVSEVLVKWNRRHVPWISPKQMLPQKPRLGNGFIPVMILLEGELSSDFAFYSVEDSFFSWERGGERIADPILGWMYLPLINNVQAHYDNLKKAEEDESE</sequence>
<reference evidence="1 2" key="1">
    <citation type="submission" date="2020-09" db="EMBL/GenBank/DDBJ databases">
        <authorList>
            <person name="Jameson E."/>
        </authorList>
    </citation>
    <scope>NUCLEOTIDE SEQUENCE [LARGE SCALE GENOMIC DNA]</scope>
</reference>
<accession>A0A7R8R6B7</accession>
<organism evidence="1 2">
    <name type="scientific">Klebsiella phage vB_KvM-Eowyn</name>
    <dbReference type="NCBI Taxonomy" id="2762819"/>
    <lineage>
        <taxon>Viruses</taxon>
        <taxon>Duplodnaviria</taxon>
        <taxon>Heunggongvirae</taxon>
        <taxon>Uroviricota</taxon>
        <taxon>Caudoviricetes</taxon>
        <taxon>Chimalliviridae</taxon>
        <taxon>Eowynvirus</taxon>
        <taxon>Eowynvirus eowyn</taxon>
    </lineage>
</organism>
<name>A0A7R8R6B7_9CAUD</name>
<dbReference type="Proteomes" id="UP000596247">
    <property type="component" value="Chromosome"/>
</dbReference>
<protein>
    <submittedName>
        <fullName evidence="1">Uncharacterized protein</fullName>
    </submittedName>
</protein>
<gene>
    <name evidence="1" type="ORF">LLCLJKAH_00025</name>
</gene>
<dbReference type="EMBL" id="LR881104">
    <property type="protein sequence ID" value="CAD5236014.1"/>
    <property type="molecule type" value="Genomic_DNA"/>
</dbReference>
<evidence type="ECO:0000313" key="1">
    <source>
        <dbReference type="EMBL" id="CAD5236014.1"/>
    </source>
</evidence>
<keyword evidence="2" id="KW-1185">Reference proteome</keyword>
<evidence type="ECO:0000313" key="2">
    <source>
        <dbReference type="Proteomes" id="UP000596247"/>
    </source>
</evidence>